<name>A0A1K0GMW8_9ACTN</name>
<evidence type="ECO:0000313" key="1">
    <source>
        <dbReference type="EMBL" id="OJF13702.1"/>
    </source>
</evidence>
<accession>A0A1K0GMW8</accession>
<dbReference type="AlphaFoldDB" id="A0A1K0GMW8"/>
<dbReference type="EMBL" id="MEIA01000137">
    <property type="protein sequence ID" value="OJF13702.1"/>
    <property type="molecule type" value="Genomic_DNA"/>
</dbReference>
<evidence type="ECO:0000313" key="2">
    <source>
        <dbReference type="Proteomes" id="UP000182486"/>
    </source>
</evidence>
<sequence>MTDLHPEIRAVLDRSAIQSYAQGHVHVGEVITEIAGERAYVGIPATALLDAHARCGDDKVARARLDVLVHLPGARTLDLTAETAGRVAGTVAFTGGDLARSHAIWAALEHSAAYLTAEPQESTRLVADDRIIIVPAGDA</sequence>
<dbReference type="Proteomes" id="UP000182486">
    <property type="component" value="Unassembled WGS sequence"/>
</dbReference>
<comment type="caution">
    <text evidence="1">The sequence shown here is derived from an EMBL/GenBank/DDBJ whole genome shotgun (WGS) entry which is preliminary data.</text>
</comment>
<organism evidence="1 2">
    <name type="scientific">Couchioplanes caeruleus subsp. caeruleus</name>
    <dbReference type="NCBI Taxonomy" id="56427"/>
    <lineage>
        <taxon>Bacteria</taxon>
        <taxon>Bacillati</taxon>
        <taxon>Actinomycetota</taxon>
        <taxon>Actinomycetes</taxon>
        <taxon>Micromonosporales</taxon>
        <taxon>Micromonosporaceae</taxon>
        <taxon>Couchioplanes</taxon>
    </lineage>
</organism>
<keyword evidence="2" id="KW-1185">Reference proteome</keyword>
<reference evidence="1 2" key="1">
    <citation type="submission" date="2016-09" db="EMBL/GenBank/DDBJ databases">
        <title>Couchioplanes caeruleus draft genome sequence.</title>
        <authorList>
            <person name="Sheehan J."/>
            <person name="Caffrey P."/>
        </authorList>
    </citation>
    <scope>NUCLEOTIDE SEQUENCE [LARGE SCALE GENOMIC DNA]</scope>
    <source>
        <strain evidence="1 2">DSM 43634</strain>
    </source>
</reference>
<gene>
    <name evidence="1" type="ORF">BG844_13620</name>
</gene>
<protein>
    <submittedName>
        <fullName evidence="1">Uncharacterized protein</fullName>
    </submittedName>
</protein>
<dbReference type="RefSeq" id="WP_071805690.1">
    <property type="nucleotide sequence ID" value="NZ_MEIA01000137.1"/>
</dbReference>
<proteinExistence type="predicted"/>